<reference evidence="1" key="2">
    <citation type="journal article" date="2023" name="Microbiol Resour">
        <title>Decontamination and Annotation of the Draft Genome Sequence of the Oomycete Lagenidium giganteum ARSEF 373.</title>
        <authorList>
            <person name="Morgan W.R."/>
            <person name="Tartar A."/>
        </authorList>
    </citation>
    <scope>NUCLEOTIDE SEQUENCE</scope>
    <source>
        <strain evidence="1">ARSEF 373</strain>
    </source>
</reference>
<dbReference type="EMBL" id="DAKRPA010000183">
    <property type="protein sequence ID" value="DAZ95943.1"/>
    <property type="molecule type" value="Genomic_DNA"/>
</dbReference>
<accession>A0AAV2YP37</accession>
<gene>
    <name evidence="1" type="ORF">N0F65_009103</name>
    <name evidence="2" type="ORF">N0F65_009105</name>
</gene>
<evidence type="ECO:0000313" key="1">
    <source>
        <dbReference type="EMBL" id="DAZ95941.1"/>
    </source>
</evidence>
<reference evidence="1" key="1">
    <citation type="submission" date="2022-11" db="EMBL/GenBank/DDBJ databases">
        <authorList>
            <person name="Morgan W.R."/>
            <person name="Tartar A."/>
        </authorList>
    </citation>
    <scope>NUCLEOTIDE SEQUENCE</scope>
    <source>
        <strain evidence="1">ARSEF 373</strain>
    </source>
</reference>
<organism evidence="1 3">
    <name type="scientific">Lagenidium giganteum</name>
    <dbReference type="NCBI Taxonomy" id="4803"/>
    <lineage>
        <taxon>Eukaryota</taxon>
        <taxon>Sar</taxon>
        <taxon>Stramenopiles</taxon>
        <taxon>Oomycota</taxon>
        <taxon>Peronosporomycetes</taxon>
        <taxon>Pythiales</taxon>
        <taxon>Pythiaceae</taxon>
    </lineage>
</organism>
<dbReference type="EMBL" id="DAKRPA010000183">
    <property type="protein sequence ID" value="DAZ95941.1"/>
    <property type="molecule type" value="Genomic_DNA"/>
</dbReference>
<proteinExistence type="predicted"/>
<name>A0AAV2YP37_9STRA</name>
<evidence type="ECO:0000313" key="2">
    <source>
        <dbReference type="EMBL" id="DAZ95943.1"/>
    </source>
</evidence>
<evidence type="ECO:0008006" key="4">
    <source>
        <dbReference type="Google" id="ProtNLM"/>
    </source>
</evidence>
<keyword evidence="3" id="KW-1185">Reference proteome</keyword>
<dbReference type="AlphaFoldDB" id="A0AAV2YP37"/>
<comment type="caution">
    <text evidence="1">The sequence shown here is derived from an EMBL/GenBank/DDBJ whole genome shotgun (WGS) entry which is preliminary data.</text>
</comment>
<protein>
    <recommendedName>
        <fullName evidence="4">Transposase</fullName>
    </recommendedName>
</protein>
<dbReference type="Proteomes" id="UP001146120">
    <property type="component" value="Unassembled WGS sequence"/>
</dbReference>
<evidence type="ECO:0000313" key="3">
    <source>
        <dbReference type="Proteomes" id="UP001146120"/>
    </source>
</evidence>
<sequence length="121" mass="13506">MRRATFNELRAHVRPHITLTDTHIRRSVSPDTALSVFVSYVAHGVSYRELSEKFPVGYSTSSYMIRRVSDALSANVDFLRTVDELRQIIAVNEAKTGVRQCTLCVDGTHVPIGKSAQSGRE</sequence>